<protein>
    <recommendedName>
        <fullName evidence="4">Glucokinase</fullName>
    </recommendedName>
</protein>
<dbReference type="PANTHER" id="PTHR18964:SF149">
    <property type="entry name" value="BIFUNCTIONAL UDP-N-ACETYLGLUCOSAMINE 2-EPIMERASE_N-ACETYLMANNOSAMINE KINASE"/>
    <property type="match status" value="1"/>
</dbReference>
<comment type="similarity">
    <text evidence="1">Belongs to the ROK (NagC/XylR) family.</text>
</comment>
<dbReference type="SUPFAM" id="SSF53067">
    <property type="entry name" value="Actin-like ATPase domain"/>
    <property type="match status" value="1"/>
</dbReference>
<sequence>MKMIAGIDIGGTKCAVSLGCADETGTITVLERRAFPTMAEQPYMVLKDLAGMLKEMLLEKSDSAISLDAIGISCGGPLDTKKGLVLSPPNLPGWDEIPVVSYFEEVFGIPVKLQNDANACALAEWRWGAGKGCEHMIFLTFGTGMGAGLILNGRLYSGANDMAGEVGHIRMESKGPSGYGKEGSFEGFCSGGGIARLGVRMHEMWITQGKQTSIQTFDAKGIAEAAENMDELALCIYSKVGTYLGRGIAVLIDILNPECVVIGSIYSRQEALLRDYVLKEIKKEALELNQSVCRIVPAGLGESVGDFAALAVGMDGLNIFGY</sequence>
<comment type="caution">
    <text evidence="2">The sequence shown here is derived from an EMBL/GenBank/DDBJ whole genome shotgun (WGS) entry which is preliminary data.</text>
</comment>
<reference evidence="2 3" key="1">
    <citation type="submission" date="2011-08" db="EMBL/GenBank/DDBJ databases">
        <title>The Genome Sequence of Clostridium hathewayi WAL-18680.</title>
        <authorList>
            <consortium name="The Broad Institute Genome Sequencing Platform"/>
            <person name="Earl A."/>
            <person name="Ward D."/>
            <person name="Feldgarden M."/>
            <person name="Gevers D."/>
            <person name="Finegold S.M."/>
            <person name="Summanen P.H."/>
            <person name="Molitoris D.R."/>
            <person name="Song M."/>
            <person name="Daigneault M."/>
            <person name="Allen-Vercoe E."/>
            <person name="Young S.K."/>
            <person name="Zeng Q."/>
            <person name="Gargeya S."/>
            <person name="Fitzgerald M."/>
            <person name="Haas B."/>
            <person name="Abouelleil A."/>
            <person name="Alvarado L."/>
            <person name="Arachchi H.M."/>
            <person name="Berlin A."/>
            <person name="Brown A."/>
            <person name="Chapman S.B."/>
            <person name="Chen Z."/>
            <person name="Dunbar C."/>
            <person name="Freedman E."/>
            <person name="Gearin G."/>
            <person name="Gellesch M."/>
            <person name="Goldberg J."/>
            <person name="Griggs A."/>
            <person name="Gujja S."/>
            <person name="Heiman D."/>
            <person name="Howarth C."/>
            <person name="Larson L."/>
            <person name="Lui A."/>
            <person name="MacDonald P.J.P."/>
            <person name="Montmayeur A."/>
            <person name="Murphy C."/>
            <person name="Neiman D."/>
            <person name="Pearson M."/>
            <person name="Priest M."/>
            <person name="Roberts A."/>
            <person name="Saif S."/>
            <person name="Shea T."/>
            <person name="Shenoy N."/>
            <person name="Sisk P."/>
            <person name="Stolte C."/>
            <person name="Sykes S."/>
            <person name="Wortman J."/>
            <person name="Nusbaum C."/>
            <person name="Birren B."/>
        </authorList>
    </citation>
    <scope>NUCLEOTIDE SEQUENCE [LARGE SCALE GENOMIC DNA]</scope>
    <source>
        <strain evidence="2 3">WAL-18680</strain>
    </source>
</reference>
<accession>G5IKP1</accession>
<name>G5IKP1_9FIRM</name>
<dbReference type="Pfam" id="PF00480">
    <property type="entry name" value="ROK"/>
    <property type="match status" value="1"/>
</dbReference>
<dbReference type="PANTHER" id="PTHR18964">
    <property type="entry name" value="ROK (REPRESSOR, ORF, KINASE) FAMILY"/>
    <property type="match status" value="1"/>
</dbReference>
<proteinExistence type="inferred from homology"/>
<evidence type="ECO:0000313" key="3">
    <source>
        <dbReference type="Proteomes" id="UP000005384"/>
    </source>
</evidence>
<dbReference type="InterPro" id="IPR000600">
    <property type="entry name" value="ROK"/>
</dbReference>
<keyword evidence="3" id="KW-1185">Reference proteome</keyword>
<evidence type="ECO:0000256" key="1">
    <source>
        <dbReference type="ARBA" id="ARBA00006479"/>
    </source>
</evidence>
<dbReference type="InterPro" id="IPR043129">
    <property type="entry name" value="ATPase_NBD"/>
</dbReference>
<evidence type="ECO:0008006" key="4">
    <source>
        <dbReference type="Google" id="ProtNLM"/>
    </source>
</evidence>
<dbReference type="EMBL" id="ADLN01000112">
    <property type="protein sequence ID" value="EHI57973.1"/>
    <property type="molecule type" value="Genomic_DNA"/>
</dbReference>
<dbReference type="Proteomes" id="UP000005384">
    <property type="component" value="Unassembled WGS sequence"/>
</dbReference>
<gene>
    <name evidence="2" type="ORF">HMPREF9473_04069</name>
</gene>
<evidence type="ECO:0000313" key="2">
    <source>
        <dbReference type="EMBL" id="EHI57973.1"/>
    </source>
</evidence>
<dbReference type="Gene3D" id="3.30.420.40">
    <property type="match status" value="2"/>
</dbReference>
<organism evidence="2 3">
    <name type="scientific">Hungatella hathewayi WAL-18680</name>
    <dbReference type="NCBI Taxonomy" id="742737"/>
    <lineage>
        <taxon>Bacteria</taxon>
        <taxon>Bacillati</taxon>
        <taxon>Bacillota</taxon>
        <taxon>Clostridia</taxon>
        <taxon>Lachnospirales</taxon>
        <taxon>Lachnospiraceae</taxon>
        <taxon>Hungatella</taxon>
    </lineage>
</organism>
<dbReference type="OrthoDB" id="9810372at2"/>
<dbReference type="HOGENOM" id="CLU_036604_0_4_9"/>
<dbReference type="PATRIC" id="fig|742737.3.peg.4053"/>
<dbReference type="CDD" id="cd23763">
    <property type="entry name" value="ASKHA_ATPase_ROK"/>
    <property type="match status" value="1"/>
</dbReference>
<dbReference type="AlphaFoldDB" id="G5IKP1"/>
<dbReference type="RefSeq" id="WP_006782060.1">
    <property type="nucleotide sequence ID" value="NZ_CP040506.1"/>
</dbReference>